<accession>A1ZNT8</accession>
<name>A1ZNT8_MICM2</name>
<protein>
    <submittedName>
        <fullName evidence="1">Peptidase, M48 family</fullName>
        <ecNumber evidence="1">3.4.24.-</ecNumber>
    </submittedName>
</protein>
<comment type="caution">
    <text evidence="1">The sequence shown here is derived from an EMBL/GenBank/DDBJ whole genome shotgun (WGS) entry which is preliminary data.</text>
</comment>
<sequence>MPWLSQAQYNHCGILIPSQKSINKVKDKPSSINSFISIDEAANYIKRIVKQVPDWQQNFVLQERNGINNAYAHIQNGKRFITYDNLFVEALDYQTGTKWASVSVLAHEVGHHYFDHVLDREGSTHSKELEADYFSGYVLAKMGASIAQAKAAMAKLANPYGSHSHPPRNQRLTAIEKGYNTVKPRKKSNPYSGNFYTQQNDVRYVNVQPRSNKLVQATWFFNNGQKVSENLHYSRTTSRGARVYYNNYMQNTRRVELYFFRDGRIREKDIDLKKRRYAWYNFSRH</sequence>
<evidence type="ECO:0000313" key="2">
    <source>
        <dbReference type="Proteomes" id="UP000004095"/>
    </source>
</evidence>
<dbReference type="EC" id="3.4.24.-" evidence="1"/>
<keyword evidence="1" id="KW-0378">Hydrolase</keyword>
<dbReference type="Proteomes" id="UP000004095">
    <property type="component" value="Unassembled WGS sequence"/>
</dbReference>
<organism evidence="1 2">
    <name type="scientific">Microscilla marina ATCC 23134</name>
    <dbReference type="NCBI Taxonomy" id="313606"/>
    <lineage>
        <taxon>Bacteria</taxon>
        <taxon>Pseudomonadati</taxon>
        <taxon>Bacteroidota</taxon>
        <taxon>Cytophagia</taxon>
        <taxon>Cytophagales</taxon>
        <taxon>Microscillaceae</taxon>
        <taxon>Microscilla</taxon>
    </lineage>
</organism>
<gene>
    <name evidence="1" type="ORF">M23134_02646</name>
</gene>
<proteinExistence type="predicted"/>
<keyword evidence="2" id="KW-1185">Reference proteome</keyword>
<evidence type="ECO:0000313" key="1">
    <source>
        <dbReference type="EMBL" id="EAY27977.1"/>
    </source>
</evidence>
<dbReference type="eggNOG" id="COG0501">
    <property type="taxonomic scope" value="Bacteria"/>
</dbReference>
<dbReference type="EMBL" id="AAWS01000019">
    <property type="protein sequence ID" value="EAY27977.1"/>
    <property type="molecule type" value="Genomic_DNA"/>
</dbReference>
<dbReference type="GO" id="GO:0016787">
    <property type="term" value="F:hydrolase activity"/>
    <property type="evidence" value="ECO:0007669"/>
    <property type="project" value="UniProtKB-KW"/>
</dbReference>
<dbReference type="SUPFAM" id="SSF55486">
    <property type="entry name" value="Metalloproteases ('zincins'), catalytic domain"/>
    <property type="match status" value="1"/>
</dbReference>
<dbReference type="AlphaFoldDB" id="A1ZNT8"/>
<reference evidence="1 2" key="1">
    <citation type="submission" date="2007-01" db="EMBL/GenBank/DDBJ databases">
        <authorList>
            <person name="Haygood M."/>
            <person name="Podell S."/>
            <person name="Anderson C."/>
            <person name="Hopkinson B."/>
            <person name="Roe K."/>
            <person name="Barbeau K."/>
            <person name="Gaasterland T."/>
            <person name="Ferriera S."/>
            <person name="Johnson J."/>
            <person name="Kravitz S."/>
            <person name="Beeson K."/>
            <person name="Sutton G."/>
            <person name="Rogers Y.-H."/>
            <person name="Friedman R."/>
            <person name="Frazier M."/>
            <person name="Venter J.C."/>
        </authorList>
    </citation>
    <scope>NUCLEOTIDE SEQUENCE [LARGE SCALE GENOMIC DNA]</scope>
    <source>
        <strain evidence="1 2">ATCC 23134</strain>
    </source>
</reference>